<evidence type="ECO:0008006" key="3">
    <source>
        <dbReference type="Google" id="ProtNLM"/>
    </source>
</evidence>
<dbReference type="eggNOG" id="arCOG15075">
    <property type="taxonomic scope" value="Archaea"/>
</dbReference>
<dbReference type="KEGG" id="ape:APE_1406a"/>
<evidence type="ECO:0000313" key="1">
    <source>
        <dbReference type="EMBL" id="BAF34788.1"/>
    </source>
</evidence>
<dbReference type="STRING" id="272557.APE_1406a"/>
<accession>Q05E13</accession>
<dbReference type="AlphaFoldDB" id="Q05E13"/>
<reference evidence="1 2" key="1">
    <citation type="journal article" date="1999" name="DNA Res.">
        <title>Complete genome sequence of an aerobic hyper-thermophilic crenarchaeon, Aeropyrum pernix K1.</title>
        <authorList>
            <person name="Kawarabayasi Y."/>
            <person name="Hino Y."/>
            <person name="Horikawa H."/>
            <person name="Yamazaki S."/>
            <person name="Haikawa Y."/>
            <person name="Jin-no K."/>
            <person name="Takahashi M."/>
            <person name="Sekine M."/>
            <person name="Baba S."/>
            <person name="Ankai A."/>
            <person name="Kosugi H."/>
            <person name="Hosoyama A."/>
            <person name="Fukui S."/>
            <person name="Nagai Y."/>
            <person name="Nishijima K."/>
            <person name="Nakazawa H."/>
            <person name="Takamiya M."/>
            <person name="Masuda S."/>
            <person name="Funahashi T."/>
            <person name="Tanaka T."/>
            <person name="Kudoh Y."/>
            <person name="Yamazaki J."/>
            <person name="Kushida N."/>
            <person name="Oguchi A."/>
            <person name="Aoki K."/>
            <person name="Kubota K."/>
            <person name="Nakamura Y."/>
            <person name="Nomura N."/>
            <person name="Sako Y."/>
            <person name="Kikuchi H."/>
        </authorList>
    </citation>
    <scope>NUCLEOTIDE SEQUENCE [LARGE SCALE GENOMIC DNA]</scope>
    <source>
        <strain evidence="2">ATCC 700893 / DSM 11879 / JCM 9820 / NBRC 100138 / K1</strain>
    </source>
</reference>
<keyword evidence="2" id="KW-1185">Reference proteome</keyword>
<proteinExistence type="predicted"/>
<dbReference type="Proteomes" id="UP000002518">
    <property type="component" value="Chromosome"/>
</dbReference>
<organism evidence="1 2">
    <name type="scientific">Aeropyrum pernix (strain ATCC 700893 / DSM 11879 / JCM 9820 / NBRC 100138 / K1)</name>
    <dbReference type="NCBI Taxonomy" id="272557"/>
    <lineage>
        <taxon>Archaea</taxon>
        <taxon>Thermoproteota</taxon>
        <taxon>Thermoprotei</taxon>
        <taxon>Desulfurococcales</taxon>
        <taxon>Desulfurococcaceae</taxon>
        <taxon>Aeropyrum</taxon>
    </lineage>
</organism>
<sequence>MARELENCMHVLRVVSILDGERMETIVNAAPAFGIGRGDINDCLGLLAASGLIRLCKGRVRITWSGREKLQRLLEGKLAPKGNSSRSST</sequence>
<gene>
    <name evidence="1" type="ordered locus">APE_1406a</name>
</gene>
<dbReference type="EMBL" id="BA000002">
    <property type="protein sequence ID" value="BAF34788.1"/>
    <property type="molecule type" value="Genomic_DNA"/>
</dbReference>
<dbReference type="GeneID" id="4525222"/>
<dbReference type="RefSeq" id="WP_010866349.1">
    <property type="nucleotide sequence ID" value="NC_000854.2"/>
</dbReference>
<dbReference type="EnsemblBacteria" id="BAF34788">
    <property type="protein sequence ID" value="BAF34788"/>
    <property type="gene ID" value="APE_1406a"/>
</dbReference>
<name>Q05E13_AERPE</name>
<evidence type="ECO:0000313" key="2">
    <source>
        <dbReference type="Proteomes" id="UP000002518"/>
    </source>
</evidence>
<protein>
    <recommendedName>
        <fullName evidence="3">ArnR1-like winged helix-turn-helix domain-containing protein</fullName>
    </recommendedName>
</protein>